<gene>
    <name evidence="8" type="ORF">DICVIV_05255</name>
</gene>
<sequence length="522" mass="59233">MPFIVEFLLISLCSSSYALNILVWSSTMGQSHNNFLGNIADILEADGHNVTLLMVEFDPDFKNSTGTRLVKHVMRYTSPYYDPADWRTLTFKQGRVFNVKVGLNLVDFINIQIFAYRICKGIINDPTLIQTLHESRFDIGIYEMFHYCPAGVMELAGIPKTMLVSSMGIGYHHYRILGMEKQSSFVPASLTNSGSRMNFFDRLSNVITNGLSWVFANICEHFEQALFRNKFPEFPSLLNLIRERTDYFLMNTNEFTESTRPTLRSIHYIGGSAIANPIPLSDVYEKIVSKSIKGVILFSLGSLVKSSQMPVAVRQAFIDAFRSFMDYVIIWKDDELKNTTIANIHFYSWIPQVDLLADGRVKLFITHGGMNSIQEALLFGVPMITLPLFGDQDSNAAVAAERGFSITLNKLALTREIIIDAINTILGRGGGESVYTQRVRQAARLLKGSPQEMRQTIKKLARVSATEPLLSHLKLDIHHLNDLQYYNIDVYLSIFTIFSFITLSYWSFKQLVLCLFVSPKYD</sequence>
<dbReference type="InterPro" id="IPR002213">
    <property type="entry name" value="UDP_glucos_trans"/>
</dbReference>
<protein>
    <recommendedName>
        <fullName evidence="7">UDP-glucuronosyltransferase</fullName>
        <ecNumber evidence="7">2.4.1.17</ecNumber>
    </recommendedName>
</protein>
<dbReference type="Proteomes" id="UP000053766">
    <property type="component" value="Unassembled WGS sequence"/>
</dbReference>
<reference evidence="8 9" key="1">
    <citation type="submission" date="2013-11" db="EMBL/GenBank/DDBJ databases">
        <title>Draft genome of the bovine lungworm Dictyocaulus viviparus.</title>
        <authorList>
            <person name="Mitreva M."/>
        </authorList>
    </citation>
    <scope>NUCLEOTIDE SEQUENCE [LARGE SCALE GENOMIC DNA]</scope>
    <source>
        <strain evidence="8 9">HannoverDv2000</strain>
    </source>
</reference>
<comment type="similarity">
    <text evidence="1 6">Belongs to the UDP-glycosyltransferase family.</text>
</comment>
<dbReference type="GO" id="GO:0016020">
    <property type="term" value="C:membrane"/>
    <property type="evidence" value="ECO:0007669"/>
    <property type="project" value="UniProtKB-SubCell"/>
</dbReference>
<keyword evidence="4 7" id="KW-0732">Signal</keyword>
<feature type="chain" id="PRO_5005115622" description="UDP-glucuronosyltransferase" evidence="7">
    <location>
        <begin position="19"/>
        <end position="522"/>
    </location>
</feature>
<evidence type="ECO:0000313" key="8">
    <source>
        <dbReference type="EMBL" id="KJH48627.1"/>
    </source>
</evidence>
<evidence type="ECO:0000256" key="6">
    <source>
        <dbReference type="RuleBase" id="RU003718"/>
    </source>
</evidence>
<dbReference type="GO" id="GO:0015020">
    <property type="term" value="F:glucuronosyltransferase activity"/>
    <property type="evidence" value="ECO:0007669"/>
    <property type="project" value="UniProtKB-EC"/>
</dbReference>
<accession>A0A0D8XXR8</accession>
<dbReference type="EC" id="2.4.1.17" evidence="7"/>
<evidence type="ECO:0000256" key="7">
    <source>
        <dbReference type="RuleBase" id="RU362059"/>
    </source>
</evidence>
<dbReference type="Pfam" id="PF00201">
    <property type="entry name" value="UDPGT"/>
    <property type="match status" value="1"/>
</dbReference>
<name>A0A0D8XXR8_DICVI</name>
<evidence type="ECO:0000256" key="1">
    <source>
        <dbReference type="ARBA" id="ARBA00009995"/>
    </source>
</evidence>
<comment type="subcellular location">
    <subcellularLocation>
        <location evidence="7">Membrane</location>
        <topology evidence="7">Single-pass membrane protein</topology>
    </subcellularLocation>
</comment>
<keyword evidence="9" id="KW-1185">Reference proteome</keyword>
<feature type="signal peptide" evidence="7">
    <location>
        <begin position="1"/>
        <end position="18"/>
    </location>
</feature>
<organism evidence="8 9">
    <name type="scientific">Dictyocaulus viviparus</name>
    <name type="common">Bovine lungworm</name>
    <dbReference type="NCBI Taxonomy" id="29172"/>
    <lineage>
        <taxon>Eukaryota</taxon>
        <taxon>Metazoa</taxon>
        <taxon>Ecdysozoa</taxon>
        <taxon>Nematoda</taxon>
        <taxon>Chromadorea</taxon>
        <taxon>Rhabditida</taxon>
        <taxon>Rhabditina</taxon>
        <taxon>Rhabditomorpha</taxon>
        <taxon>Strongyloidea</taxon>
        <taxon>Metastrongylidae</taxon>
        <taxon>Dictyocaulus</taxon>
    </lineage>
</organism>
<dbReference type="CDD" id="cd03784">
    <property type="entry name" value="GT1_Gtf-like"/>
    <property type="match status" value="1"/>
</dbReference>
<dbReference type="InterPro" id="IPR050271">
    <property type="entry name" value="UDP-glycosyltransferase"/>
</dbReference>
<dbReference type="Gene3D" id="3.40.50.2000">
    <property type="entry name" value="Glycogen Phosphorylase B"/>
    <property type="match status" value="1"/>
</dbReference>
<keyword evidence="3 6" id="KW-0808">Transferase</keyword>
<dbReference type="PANTHER" id="PTHR48043:SF145">
    <property type="entry name" value="FI06409P-RELATED"/>
    <property type="match status" value="1"/>
</dbReference>
<evidence type="ECO:0000256" key="4">
    <source>
        <dbReference type="ARBA" id="ARBA00022729"/>
    </source>
</evidence>
<evidence type="ECO:0000256" key="5">
    <source>
        <dbReference type="ARBA" id="ARBA00047475"/>
    </source>
</evidence>
<keyword evidence="2 6" id="KW-0328">Glycosyltransferase</keyword>
<dbReference type="AlphaFoldDB" id="A0A0D8XXR8"/>
<evidence type="ECO:0000256" key="2">
    <source>
        <dbReference type="ARBA" id="ARBA00022676"/>
    </source>
</evidence>
<evidence type="ECO:0000256" key="3">
    <source>
        <dbReference type="ARBA" id="ARBA00022679"/>
    </source>
</evidence>
<dbReference type="EMBL" id="KN716261">
    <property type="protein sequence ID" value="KJH48627.1"/>
    <property type="molecule type" value="Genomic_DNA"/>
</dbReference>
<dbReference type="SUPFAM" id="SSF53756">
    <property type="entry name" value="UDP-Glycosyltransferase/glycogen phosphorylase"/>
    <property type="match status" value="1"/>
</dbReference>
<reference evidence="9" key="2">
    <citation type="journal article" date="2016" name="Sci. Rep.">
        <title>Dictyocaulus viviparus genome, variome and transcriptome elucidate lungworm biology and support future intervention.</title>
        <authorList>
            <person name="McNulty S.N."/>
            <person name="Strube C."/>
            <person name="Rosa B.A."/>
            <person name="Martin J.C."/>
            <person name="Tyagi R."/>
            <person name="Choi Y.J."/>
            <person name="Wang Q."/>
            <person name="Hallsworth Pepin K."/>
            <person name="Zhang X."/>
            <person name="Ozersky P."/>
            <person name="Wilson R.K."/>
            <person name="Sternberg P.W."/>
            <person name="Gasser R.B."/>
            <person name="Mitreva M."/>
        </authorList>
    </citation>
    <scope>NUCLEOTIDE SEQUENCE [LARGE SCALE GENOMIC DNA]</scope>
    <source>
        <strain evidence="9">HannoverDv2000</strain>
    </source>
</reference>
<comment type="catalytic activity">
    <reaction evidence="5 7">
        <text>glucuronate acceptor + UDP-alpha-D-glucuronate = acceptor beta-D-glucuronoside + UDP + H(+)</text>
        <dbReference type="Rhea" id="RHEA:21032"/>
        <dbReference type="ChEBI" id="CHEBI:15378"/>
        <dbReference type="ChEBI" id="CHEBI:58052"/>
        <dbReference type="ChEBI" id="CHEBI:58223"/>
        <dbReference type="ChEBI" id="CHEBI:132367"/>
        <dbReference type="ChEBI" id="CHEBI:132368"/>
        <dbReference type="EC" id="2.4.1.17"/>
    </reaction>
</comment>
<evidence type="ECO:0000313" key="9">
    <source>
        <dbReference type="Proteomes" id="UP000053766"/>
    </source>
</evidence>
<dbReference type="PROSITE" id="PS00375">
    <property type="entry name" value="UDPGT"/>
    <property type="match status" value="1"/>
</dbReference>
<proteinExistence type="inferred from homology"/>
<dbReference type="FunFam" id="3.40.50.2000:FF:000021">
    <property type="entry name" value="UDP-glucuronosyltransferase"/>
    <property type="match status" value="1"/>
</dbReference>
<dbReference type="InterPro" id="IPR035595">
    <property type="entry name" value="UDP_glycos_trans_CS"/>
</dbReference>
<dbReference type="PANTHER" id="PTHR48043">
    <property type="entry name" value="EG:EG0003.4 PROTEIN-RELATED"/>
    <property type="match status" value="1"/>
</dbReference>
<dbReference type="STRING" id="29172.A0A0D8XXR8"/>
<dbReference type="OrthoDB" id="5835829at2759"/>